<dbReference type="OrthoDB" id="1931232at2759"/>
<dbReference type="PRINTS" id="PR01042">
    <property type="entry name" value="TRNASYNTHASP"/>
</dbReference>
<dbReference type="AlphaFoldDB" id="A0A3S3RT68"/>
<evidence type="ECO:0000256" key="2">
    <source>
        <dbReference type="ARBA" id="ARBA00012816"/>
    </source>
</evidence>
<dbReference type="EMBL" id="NCKU01004653">
    <property type="protein sequence ID" value="RWS05652.1"/>
    <property type="molecule type" value="Genomic_DNA"/>
</dbReference>
<evidence type="ECO:0000313" key="12">
    <source>
        <dbReference type="Proteomes" id="UP000285301"/>
    </source>
</evidence>
<evidence type="ECO:0000313" key="10">
    <source>
        <dbReference type="EMBL" id="RWS05646.1"/>
    </source>
</evidence>
<dbReference type="EMBL" id="NCKU01004656">
    <property type="protein sequence ID" value="RWS05646.1"/>
    <property type="molecule type" value="Genomic_DNA"/>
</dbReference>
<dbReference type="NCBIfam" id="TIGR00457">
    <property type="entry name" value="asnS"/>
    <property type="match status" value="1"/>
</dbReference>
<dbReference type="SUPFAM" id="SSF50249">
    <property type="entry name" value="Nucleic acid-binding proteins"/>
    <property type="match status" value="1"/>
</dbReference>
<evidence type="ECO:0000259" key="8">
    <source>
        <dbReference type="PROSITE" id="PS50862"/>
    </source>
</evidence>
<dbReference type="GO" id="GO:0005739">
    <property type="term" value="C:mitochondrion"/>
    <property type="evidence" value="ECO:0007669"/>
    <property type="project" value="TreeGrafter"/>
</dbReference>
<accession>A0A3S3RT68</accession>
<dbReference type="SUPFAM" id="SSF55681">
    <property type="entry name" value="Class II aaRS and biotin synthetases"/>
    <property type="match status" value="1"/>
</dbReference>
<keyword evidence="7" id="KW-0030">Aminoacyl-tRNA synthetase</keyword>
<dbReference type="EMBL" id="NCKU01004762">
    <property type="protein sequence ID" value="RWS05476.1"/>
    <property type="molecule type" value="Genomic_DNA"/>
</dbReference>
<feature type="domain" description="Aminoacyl-transfer RNA synthetases class-II family profile" evidence="8">
    <location>
        <begin position="176"/>
        <end position="479"/>
    </location>
</feature>
<dbReference type="Pfam" id="PF01336">
    <property type="entry name" value="tRNA_anti-codon"/>
    <property type="match status" value="1"/>
</dbReference>
<dbReference type="InterPro" id="IPR004522">
    <property type="entry name" value="Asn-tRNA-ligase"/>
</dbReference>
<dbReference type="InterPro" id="IPR004364">
    <property type="entry name" value="Aa-tRNA-synt_II"/>
</dbReference>
<dbReference type="Pfam" id="PF00152">
    <property type="entry name" value="tRNA-synt_2"/>
    <property type="match status" value="1"/>
</dbReference>
<comment type="caution">
    <text evidence="11">The sequence shown here is derived from an EMBL/GenBank/DDBJ whole genome shotgun (WGS) entry which is preliminary data.</text>
</comment>
<dbReference type="InterPro" id="IPR012340">
    <property type="entry name" value="NA-bd_OB-fold"/>
</dbReference>
<name>A0A3S3RT68_9ACAR</name>
<keyword evidence="5" id="KW-0067">ATP-binding</keyword>
<dbReference type="GO" id="GO:0003676">
    <property type="term" value="F:nucleic acid binding"/>
    <property type="evidence" value="ECO:0007669"/>
    <property type="project" value="InterPro"/>
</dbReference>
<protein>
    <recommendedName>
        <fullName evidence="2">asparagine--tRNA ligase</fullName>
        <ecNumber evidence="2">6.1.1.22</ecNumber>
    </recommendedName>
</protein>
<dbReference type="GO" id="GO:0005524">
    <property type="term" value="F:ATP binding"/>
    <property type="evidence" value="ECO:0007669"/>
    <property type="project" value="UniProtKB-KW"/>
</dbReference>
<dbReference type="Gene3D" id="3.30.930.10">
    <property type="entry name" value="Bira Bifunctional Protein, Domain 2"/>
    <property type="match status" value="1"/>
</dbReference>
<evidence type="ECO:0000256" key="1">
    <source>
        <dbReference type="ARBA" id="ARBA00008226"/>
    </source>
</evidence>
<reference evidence="11 12" key="1">
    <citation type="journal article" date="2018" name="Gigascience">
        <title>Genomes of trombidid mites reveal novel predicted allergens and laterally-transferred genes associated with secondary metabolism.</title>
        <authorList>
            <person name="Dong X."/>
            <person name="Chaisiri K."/>
            <person name="Xia D."/>
            <person name="Armstrong S.D."/>
            <person name="Fang Y."/>
            <person name="Donnelly M.J."/>
            <person name="Kadowaki T."/>
            <person name="McGarry J.W."/>
            <person name="Darby A.C."/>
            <person name="Makepeace B.L."/>
        </authorList>
    </citation>
    <scope>NUCLEOTIDE SEQUENCE [LARGE SCALE GENOMIC DNA]</scope>
    <source>
        <strain evidence="11">UoL-WK</strain>
    </source>
</reference>
<dbReference type="GO" id="GO:0006421">
    <property type="term" value="P:asparaginyl-tRNA aminoacylation"/>
    <property type="evidence" value="ECO:0007669"/>
    <property type="project" value="InterPro"/>
</dbReference>
<evidence type="ECO:0000256" key="4">
    <source>
        <dbReference type="ARBA" id="ARBA00022741"/>
    </source>
</evidence>
<dbReference type="NCBIfam" id="NF003037">
    <property type="entry name" value="PRK03932.1"/>
    <property type="match status" value="1"/>
</dbReference>
<evidence type="ECO:0000313" key="9">
    <source>
        <dbReference type="EMBL" id="RWS05476.1"/>
    </source>
</evidence>
<sequence>MWHSMKSMCFGRQTSLVPFVRRLATNASEESCPQTLSSSFSSSSKLAIRDALQLDPKNRKRVAINGWIHRKATHKLSTFVHIFDGSSTTQLQVVIPNQLLERCPSKLNFGSSIYCEGVIQESRGTQQPIELNCDFFDIIGDCEPLNFPLGIQSTTWGEMRQFLHLRPRIARYASLMRIRSELFHFVHKLMKENDYMHVLTPIISATDCEGAGETFSIKSPLCNDQQSYFNTKVHLTVSGQLHLEAALGASTKVYTLSPAFRAENSQSNRRVCEFPMLEVELAFINSIDSLMDEVEYLCKSVATYLAKECKKELKKVNDSNFQYKILNKIINMKFIRITYDEAVELINKIQKNEEMKYGDDMGSYHEKVLMEYFDFIPVFVTHFPVSLKPFYMKQVNGKALCFDLICNTGGEVCGGSLREDDYSLLKERIEEMENPESFKWYLDLRQFGSTPHGGFGVGFDRLIQSLTGVVNIKDVITFPRWPHHCNL</sequence>
<keyword evidence="3 11" id="KW-0436">Ligase</keyword>
<reference evidence="11" key="2">
    <citation type="submission" date="2018-11" db="EMBL/GenBank/DDBJ databases">
        <title>Trombidioid mite genomics.</title>
        <authorList>
            <person name="Dong X."/>
        </authorList>
    </citation>
    <scope>NUCLEOTIDE SEQUENCE</scope>
    <source>
        <strain evidence="11">UoL-WK</strain>
    </source>
</reference>
<dbReference type="GO" id="GO:0004816">
    <property type="term" value="F:asparagine-tRNA ligase activity"/>
    <property type="evidence" value="ECO:0007669"/>
    <property type="project" value="UniProtKB-EC"/>
</dbReference>
<gene>
    <name evidence="11" type="ORF">B4U79_04155</name>
    <name evidence="9" type="ORF">B4U79_06392</name>
    <name evidence="10" type="ORF">B4U79_14650</name>
</gene>
<evidence type="ECO:0000256" key="5">
    <source>
        <dbReference type="ARBA" id="ARBA00022840"/>
    </source>
</evidence>
<evidence type="ECO:0000313" key="11">
    <source>
        <dbReference type="EMBL" id="RWS05652.1"/>
    </source>
</evidence>
<dbReference type="Gene3D" id="2.40.50.140">
    <property type="entry name" value="Nucleic acid-binding proteins"/>
    <property type="match status" value="1"/>
</dbReference>
<dbReference type="STRING" id="1965070.A0A3S3RT68"/>
<dbReference type="EC" id="6.1.1.22" evidence="2"/>
<dbReference type="PROSITE" id="PS50862">
    <property type="entry name" value="AA_TRNA_LIGASE_II"/>
    <property type="match status" value="1"/>
</dbReference>
<keyword evidence="6" id="KW-0648">Protein biosynthesis</keyword>
<organism evidence="11 12">
    <name type="scientific">Dinothrombium tinctorium</name>
    <dbReference type="NCBI Taxonomy" id="1965070"/>
    <lineage>
        <taxon>Eukaryota</taxon>
        <taxon>Metazoa</taxon>
        <taxon>Ecdysozoa</taxon>
        <taxon>Arthropoda</taxon>
        <taxon>Chelicerata</taxon>
        <taxon>Arachnida</taxon>
        <taxon>Acari</taxon>
        <taxon>Acariformes</taxon>
        <taxon>Trombidiformes</taxon>
        <taxon>Prostigmata</taxon>
        <taxon>Anystina</taxon>
        <taxon>Parasitengona</taxon>
        <taxon>Trombidioidea</taxon>
        <taxon>Trombidiidae</taxon>
        <taxon>Dinothrombium</taxon>
    </lineage>
</organism>
<dbReference type="InterPro" id="IPR045864">
    <property type="entry name" value="aa-tRNA-synth_II/BPL/LPL"/>
</dbReference>
<evidence type="ECO:0000256" key="3">
    <source>
        <dbReference type="ARBA" id="ARBA00022598"/>
    </source>
</evidence>
<keyword evidence="4" id="KW-0547">Nucleotide-binding</keyword>
<evidence type="ECO:0000256" key="7">
    <source>
        <dbReference type="ARBA" id="ARBA00023146"/>
    </source>
</evidence>
<comment type="similarity">
    <text evidence="1">Belongs to the class-II aminoacyl-tRNA synthetase family.</text>
</comment>
<dbReference type="PANTHER" id="PTHR22594">
    <property type="entry name" value="ASPARTYL/LYSYL-TRNA SYNTHETASE"/>
    <property type="match status" value="1"/>
</dbReference>
<dbReference type="InterPro" id="IPR002312">
    <property type="entry name" value="Asp/Asn-tRNA-synth_IIb"/>
</dbReference>
<dbReference type="Proteomes" id="UP000285301">
    <property type="component" value="Unassembled WGS sequence"/>
</dbReference>
<keyword evidence="12" id="KW-1185">Reference proteome</keyword>
<proteinExistence type="inferred from homology"/>
<dbReference type="InterPro" id="IPR004365">
    <property type="entry name" value="NA-bd_OB_tRNA"/>
</dbReference>
<dbReference type="InterPro" id="IPR006195">
    <property type="entry name" value="aa-tRNA-synth_II"/>
</dbReference>
<evidence type="ECO:0000256" key="6">
    <source>
        <dbReference type="ARBA" id="ARBA00022917"/>
    </source>
</evidence>
<dbReference type="PANTHER" id="PTHR22594:SF34">
    <property type="entry name" value="ASPARAGINE--TRNA LIGASE, MITOCHONDRIAL-RELATED"/>
    <property type="match status" value="1"/>
</dbReference>